<gene>
    <name evidence="11" type="primary">N</name>
</gene>
<sequence length="537" mass="60030">MSSVLSMFERFTMEQELQDRGAEGTLPPETIKSTIKVFILNSDDPRLRWKMMNFCLRLIMSDAAKISRKVGAMITLFSLPASGMQNHVRLADRSPDAQIERIEIEGFAPDSFKLILNERSSMTQEEINSLDFMARELPKGFQGKTVYLNVDAEGLVCDEVEQFLDRAYTVLLQVWILACKCMTAYDQPAASIKKRTDKYKQQGRFLATYTLQAQAQATLQNVIRQSLIVRQFMAYELQISRHQGTITNRYYALVGDIGKYIENAGMSAFFLTIKYALGTRWQPLALAAFSGELTKIKSLMMLYRDLGENARYLALLEAPQMMEFAPANYPLLYSYAMGIGTVLDAQMRNYKYGRDFLNPVFFQFGVETARKQQSAVDVKMAAELGVTTTDKEEMAQTLTRLGAARRTDASAYAATPFSGPAQQAQAMPAPQAIDSRDSTAQPAAPDPVPDDSFSSKYQSYLIMQEKMKDPALIDGIRANLLSDPNCPEDISASDLQGAVERYVHEVIERVRQQGDYTGIWPSAGATAAEDAIGDFQS</sequence>
<comment type="subunit">
    <text evidence="9">Homomultimer; forms the nucleocapsid. Binds to the viral genomic RNA. N0 interacts with the phosphoprotein (via N-terminus); this interaction allows P to chaperon N0 to avoid N polymerization before encapsidation. Interacts as N-RNA template with the phosphoprotein (via C-terminus); this interaction positions the polymerase on the template.</text>
</comment>
<dbReference type="GO" id="GO:0003723">
    <property type="term" value="F:RNA binding"/>
    <property type="evidence" value="ECO:0007669"/>
    <property type="project" value="UniProtKB-KW"/>
</dbReference>
<name>A5H724_9MONO</name>
<reference evidence="11 12" key="1">
    <citation type="journal article" date="2007" name="Arch. Virol.">
        <title>Full-length genome sequence and genetic relationship of two paramyxoviruses isolated from bat and pigs in the Americas.</title>
        <authorList>
            <person name="Wang L.F."/>
            <person name="Hansson E."/>
            <person name="Yu M."/>
            <person name="Chua K.B."/>
            <person name="Mathe N."/>
            <person name="Crameri G."/>
            <person name="Rima B.K."/>
            <person name="Moreno-Lopez J."/>
            <person name="Eaton B.T."/>
        </authorList>
    </citation>
    <scope>NUCLEOTIDE SEQUENCE [LARGE SCALE GENOMIC DNA]</scope>
    <source>
        <strain evidence="11">BeAnn 370284</strain>
    </source>
</reference>
<accession>A5H724</accession>
<evidence type="ECO:0000313" key="12">
    <source>
        <dbReference type="Proteomes" id="UP000135107"/>
    </source>
</evidence>
<dbReference type="Pfam" id="PF00973">
    <property type="entry name" value="Paramyxo_ncap"/>
    <property type="match status" value="1"/>
</dbReference>
<keyword evidence="12" id="KW-1185">Reference proteome</keyword>
<proteinExistence type="inferred from homology"/>
<dbReference type="GeneID" id="5176408"/>
<protein>
    <recommendedName>
        <fullName evidence="9">Nucleocapsid</fullName>
    </recommendedName>
    <alternativeName>
        <fullName evidence="9">Nucleocapsid protein</fullName>
    </alternativeName>
</protein>
<dbReference type="OrthoDB" id="3094at10239"/>
<dbReference type="GO" id="GO:0005198">
    <property type="term" value="F:structural molecule activity"/>
    <property type="evidence" value="ECO:0007669"/>
    <property type="project" value="InterPro"/>
</dbReference>
<dbReference type="EMBL" id="EF095490">
    <property type="protein sequence ID" value="ABQ23934.1"/>
    <property type="molecule type" value="Viral_cRNA"/>
</dbReference>
<feature type="compositionally biased region" description="Low complexity" evidence="10">
    <location>
        <begin position="417"/>
        <end position="432"/>
    </location>
</feature>
<feature type="region of interest" description="Disordered" evidence="10">
    <location>
        <begin position="417"/>
        <end position="453"/>
    </location>
</feature>
<evidence type="ECO:0000256" key="4">
    <source>
        <dbReference type="ARBA" id="ARBA00022844"/>
    </source>
</evidence>
<keyword evidence="3 9" id="KW-0167">Capsid protein</keyword>
<keyword evidence="4 9" id="KW-0946">Virion</keyword>
<dbReference type="InterPro" id="IPR002021">
    <property type="entry name" value="Paramyx_ncap"/>
</dbReference>
<evidence type="ECO:0000256" key="8">
    <source>
        <dbReference type="ARBA" id="ARBA00023274"/>
    </source>
</evidence>
<evidence type="ECO:0000256" key="2">
    <source>
        <dbReference type="ARBA" id="ARBA00022497"/>
    </source>
</evidence>
<evidence type="ECO:0000256" key="1">
    <source>
        <dbReference type="ARBA" id="ARBA00007642"/>
    </source>
</evidence>
<dbReference type="GO" id="GO:0030430">
    <property type="term" value="C:host cell cytoplasm"/>
    <property type="evidence" value="ECO:0007669"/>
    <property type="project" value="UniProtKB-SubCell"/>
</dbReference>
<dbReference type="GO" id="GO:1990904">
    <property type="term" value="C:ribonucleoprotein complex"/>
    <property type="evidence" value="ECO:0007669"/>
    <property type="project" value="UniProtKB-KW"/>
</dbReference>
<dbReference type="Proteomes" id="UP000135107">
    <property type="component" value="Segment"/>
</dbReference>
<reference evidence="11 12" key="2">
    <citation type="journal article" date="2007" name="J. Gen. Virol.">
        <title>Mapuera virus, a rubulavirus that inhibits interferon signalling in a wide variety of mammalian cells without degrading STATs.</title>
        <authorList>
            <person name="Hagmaier K."/>
            <person name="Stock N."/>
            <person name="Precious B."/>
            <person name="Childs K."/>
            <person name="Wang L.F."/>
            <person name="Goodbourn S."/>
            <person name="Randall R.E."/>
        </authorList>
    </citation>
    <scope>NUCLEOTIDE SEQUENCE [LARGE SCALE GENOMIC DNA]</scope>
    <source>
        <strain evidence="11">BeAnn 370284</strain>
    </source>
</reference>
<evidence type="ECO:0000256" key="7">
    <source>
        <dbReference type="ARBA" id="ARBA00023200"/>
    </source>
</evidence>
<keyword evidence="5 9" id="KW-0694">RNA-binding</keyword>
<evidence type="ECO:0000256" key="3">
    <source>
        <dbReference type="ARBA" id="ARBA00022561"/>
    </source>
</evidence>
<keyword evidence="7 9" id="KW-1035">Host cytoplasm</keyword>
<evidence type="ECO:0000313" key="11">
    <source>
        <dbReference type="EMBL" id="ABQ23934.1"/>
    </source>
</evidence>
<keyword evidence="6 9" id="KW-0543">Viral nucleoprotein</keyword>
<comment type="similarity">
    <text evidence="1 9">Belongs to the paramyxoviruses nucleocapsid family.</text>
</comment>
<comment type="function">
    <text evidence="9">Forms the helical nucleocapsid (NC), protecting the genome from nucleases.</text>
</comment>
<dbReference type="KEGG" id="vg:5176408"/>
<evidence type="ECO:0000256" key="5">
    <source>
        <dbReference type="ARBA" id="ARBA00022884"/>
    </source>
</evidence>
<organism evidence="11 12">
    <name type="scientific">Orthorubulavirus mapueraense</name>
    <dbReference type="NCBI Taxonomy" id="3052559"/>
    <lineage>
        <taxon>Viruses</taxon>
        <taxon>Riboviria</taxon>
        <taxon>Orthornavirae</taxon>
        <taxon>Negarnaviricota</taxon>
        <taxon>Haploviricotina</taxon>
        <taxon>Monjiviricetes</taxon>
        <taxon>Mononegavirales</taxon>
        <taxon>Paramyxoviridae</taxon>
        <taxon>Rubulavirinae</taxon>
        <taxon>Orthorubulavirus</taxon>
    </lineage>
</organism>
<keyword evidence="8 9" id="KW-0687">Ribonucleoprotein</keyword>
<dbReference type="GO" id="GO:0019029">
    <property type="term" value="C:helical viral capsid"/>
    <property type="evidence" value="ECO:0007669"/>
    <property type="project" value="UniProtKB-KW"/>
</dbReference>
<evidence type="ECO:0000256" key="6">
    <source>
        <dbReference type="ARBA" id="ARBA00023086"/>
    </source>
</evidence>
<evidence type="ECO:0000256" key="10">
    <source>
        <dbReference type="SAM" id="MobiDB-lite"/>
    </source>
</evidence>
<comment type="subcellular location">
    <subcellularLocation>
        <location evidence="9">Virion</location>
    </subcellularLocation>
    <subcellularLocation>
        <location evidence="9">Host cytoplasm</location>
    </subcellularLocation>
</comment>
<dbReference type="GO" id="GO:0019013">
    <property type="term" value="C:viral nucleocapsid"/>
    <property type="evidence" value="ECO:0007669"/>
    <property type="project" value="UniProtKB-KW"/>
</dbReference>
<dbReference type="RefSeq" id="YP_001249270.1">
    <property type="nucleotide sequence ID" value="NC_009489.1"/>
</dbReference>
<keyword evidence="2 9" id="KW-1139">Helical capsid protein</keyword>
<evidence type="ECO:0000256" key="9">
    <source>
        <dbReference type="RuleBase" id="RU361245"/>
    </source>
</evidence>